<feature type="transmembrane region" description="Helical" evidence="1">
    <location>
        <begin position="20"/>
        <end position="42"/>
    </location>
</feature>
<evidence type="ECO:0000313" key="3">
    <source>
        <dbReference type="Proteomes" id="UP000245880"/>
    </source>
</evidence>
<feature type="transmembrane region" description="Helical" evidence="1">
    <location>
        <begin position="124"/>
        <end position="147"/>
    </location>
</feature>
<keyword evidence="1" id="KW-0812">Transmembrane</keyword>
<sequence length="240" mass="28189">MMKVTYSDFVNKFLWRNNVIKGYLVFSIVMSLSMYGVLIFIFNYMEADQTKIWPFVMPFQLLFGSFSQFYNHYFSHISAILLPLHLQKVDLSRVLTLVFKRIWIFQAIIFFGPALFFYDKSNLLIKLIEMAIFNMGVVSFMMLSISVSTDSFMAIHYNKVRKAKNKHNFSLISLFVFPMVFGLLWIDDFLLKEFGAFVGHGIVLSVETALLLAYPIFLAKVNSRFMSLRYRKLRLYFSFA</sequence>
<proteinExistence type="predicted"/>
<gene>
    <name evidence="2" type="ORF">CLV98_12128</name>
</gene>
<feature type="transmembrane region" description="Helical" evidence="1">
    <location>
        <begin position="198"/>
        <end position="219"/>
    </location>
</feature>
<reference evidence="2 3" key="1">
    <citation type="submission" date="2018-03" db="EMBL/GenBank/DDBJ databases">
        <title>Genomic Encyclopedia of Archaeal and Bacterial Type Strains, Phase II (KMG-II): from individual species to whole genera.</title>
        <authorList>
            <person name="Goeker M."/>
        </authorList>
    </citation>
    <scope>NUCLEOTIDE SEQUENCE [LARGE SCALE GENOMIC DNA]</scope>
    <source>
        <strain evidence="2 3">DSM 100346</strain>
    </source>
</reference>
<dbReference type="OrthoDB" id="9858741at2"/>
<protein>
    <submittedName>
        <fullName evidence="2">Uncharacterized protein</fullName>
    </submittedName>
</protein>
<feature type="transmembrane region" description="Helical" evidence="1">
    <location>
        <begin position="62"/>
        <end position="86"/>
    </location>
</feature>
<evidence type="ECO:0000313" key="2">
    <source>
        <dbReference type="EMBL" id="PWJ53756.1"/>
    </source>
</evidence>
<dbReference type="EMBL" id="QGDT01000021">
    <property type="protein sequence ID" value="PWJ53756.1"/>
    <property type="molecule type" value="Genomic_DNA"/>
</dbReference>
<dbReference type="Proteomes" id="UP000245880">
    <property type="component" value="Unassembled WGS sequence"/>
</dbReference>
<keyword evidence="1" id="KW-0472">Membrane</keyword>
<dbReference type="AlphaFoldDB" id="A0A316A741"/>
<feature type="transmembrane region" description="Helical" evidence="1">
    <location>
        <begin position="168"/>
        <end position="186"/>
    </location>
</feature>
<keyword evidence="1" id="KW-1133">Transmembrane helix</keyword>
<dbReference type="RefSeq" id="WP_109678121.1">
    <property type="nucleotide sequence ID" value="NZ_QGDT01000021.1"/>
</dbReference>
<feature type="transmembrane region" description="Helical" evidence="1">
    <location>
        <begin position="98"/>
        <end position="118"/>
    </location>
</feature>
<name>A0A316A741_9BACT</name>
<keyword evidence="3" id="KW-1185">Reference proteome</keyword>
<evidence type="ECO:0000256" key="1">
    <source>
        <dbReference type="SAM" id="Phobius"/>
    </source>
</evidence>
<comment type="caution">
    <text evidence="2">The sequence shown here is derived from an EMBL/GenBank/DDBJ whole genome shotgun (WGS) entry which is preliminary data.</text>
</comment>
<accession>A0A316A741</accession>
<organism evidence="2 3">
    <name type="scientific">Dyadobacter jejuensis</name>
    <dbReference type="NCBI Taxonomy" id="1082580"/>
    <lineage>
        <taxon>Bacteria</taxon>
        <taxon>Pseudomonadati</taxon>
        <taxon>Bacteroidota</taxon>
        <taxon>Cytophagia</taxon>
        <taxon>Cytophagales</taxon>
        <taxon>Spirosomataceae</taxon>
        <taxon>Dyadobacter</taxon>
    </lineage>
</organism>